<reference evidence="2" key="1">
    <citation type="submission" date="2019-01" db="EMBL/GenBank/DDBJ databases">
        <title>Cytophagaceae bacterium strain CAR-16.</title>
        <authorList>
            <person name="Chen W.-M."/>
        </authorList>
    </citation>
    <scope>NUCLEOTIDE SEQUENCE [LARGE SCALE GENOMIC DNA]</scope>
    <source>
        <strain evidence="2">ICH-30</strain>
    </source>
</reference>
<dbReference type="Proteomes" id="UP000289734">
    <property type="component" value="Unassembled WGS sequence"/>
</dbReference>
<accession>A0A4Q1KMU4</accession>
<evidence type="ECO:0000313" key="1">
    <source>
        <dbReference type="EMBL" id="RXR31323.1"/>
    </source>
</evidence>
<proteinExistence type="predicted"/>
<dbReference type="OrthoDB" id="9884808at2"/>
<evidence type="ECO:0000313" key="2">
    <source>
        <dbReference type="Proteomes" id="UP000289734"/>
    </source>
</evidence>
<name>A0A4Q1KMU4_9FLAO</name>
<comment type="caution">
    <text evidence="1">The sequence shown here is derived from an EMBL/GenBank/DDBJ whole genome shotgun (WGS) entry which is preliminary data.</text>
</comment>
<dbReference type="EMBL" id="SBKQ01000010">
    <property type="protein sequence ID" value="RXR31323.1"/>
    <property type="molecule type" value="Genomic_DNA"/>
</dbReference>
<dbReference type="RefSeq" id="WP_129464861.1">
    <property type="nucleotide sequence ID" value="NZ_JACSXZ010000001.1"/>
</dbReference>
<dbReference type="AlphaFoldDB" id="A0A4Q1KMU4"/>
<organism evidence="1 2">
    <name type="scientific">Flavobacterium piscinae</name>
    <dbReference type="NCBI Taxonomy" id="2506424"/>
    <lineage>
        <taxon>Bacteria</taxon>
        <taxon>Pseudomonadati</taxon>
        <taxon>Bacteroidota</taxon>
        <taxon>Flavobacteriia</taxon>
        <taxon>Flavobacteriales</taxon>
        <taxon>Flavobacteriaceae</taxon>
        <taxon>Flavobacterium</taxon>
    </lineage>
</organism>
<sequence length="163" mass="19366">MPIINIVIVPVGLRERGKLLTSYQGYNRKILNSPDELTHQNVKFHEKLTINGGEQVNLCFEFKLLNRTFLMALDLEKLYEVITDGDEKIYIRLTESWFYVMSRFEKDKRIVYKITLTLNYEYTPEAEYHEQFKLQYSMAKHDQVEKMLATMRTGVDPDEMELN</sequence>
<keyword evidence="2" id="KW-1185">Reference proteome</keyword>
<protein>
    <submittedName>
        <fullName evidence="1">Uncharacterized protein</fullName>
    </submittedName>
</protein>
<gene>
    <name evidence="1" type="ORF">EQG68_10600</name>
</gene>